<name>A0A380TRA4_9PAST</name>
<accession>A0A380TRA4</accession>
<evidence type="ECO:0000313" key="1">
    <source>
        <dbReference type="EMBL" id="SUT89805.1"/>
    </source>
</evidence>
<proteinExistence type="predicted"/>
<sequence length="65" mass="7495">MTTFKIKPKQGVIIRDPDSFEILSETGEEKPRTSYWLNHLKAGDVELVKDTRTSKSTTQIQKDKE</sequence>
<organism evidence="1 2">
    <name type="scientific">[Actinobacillus] rossii</name>
    <dbReference type="NCBI Taxonomy" id="123820"/>
    <lineage>
        <taxon>Bacteria</taxon>
        <taxon>Pseudomonadati</taxon>
        <taxon>Pseudomonadota</taxon>
        <taxon>Gammaproteobacteria</taxon>
        <taxon>Pasteurellales</taxon>
        <taxon>Pasteurellaceae</taxon>
    </lineage>
</organism>
<dbReference type="Pfam" id="PF10948">
    <property type="entry name" value="DUF2635"/>
    <property type="match status" value="1"/>
</dbReference>
<dbReference type="Proteomes" id="UP000254649">
    <property type="component" value="Unassembled WGS sequence"/>
</dbReference>
<dbReference type="InterPro" id="IPR024400">
    <property type="entry name" value="DUF2635"/>
</dbReference>
<protein>
    <submittedName>
        <fullName evidence="1">Protein of uncharacterized function (DUF2635)</fullName>
    </submittedName>
</protein>
<gene>
    <name evidence="1" type="ORF">NCTC10801_01061</name>
</gene>
<evidence type="ECO:0000313" key="2">
    <source>
        <dbReference type="Proteomes" id="UP000254649"/>
    </source>
</evidence>
<dbReference type="AlphaFoldDB" id="A0A380TRA4"/>
<dbReference type="OrthoDB" id="8689507at2"/>
<dbReference type="EMBL" id="UFRQ01000003">
    <property type="protein sequence ID" value="SUT89805.1"/>
    <property type="molecule type" value="Genomic_DNA"/>
</dbReference>
<keyword evidence="2" id="KW-1185">Reference proteome</keyword>
<reference evidence="1 2" key="1">
    <citation type="submission" date="2018-06" db="EMBL/GenBank/DDBJ databases">
        <authorList>
            <consortium name="Pathogen Informatics"/>
            <person name="Doyle S."/>
        </authorList>
    </citation>
    <scope>NUCLEOTIDE SEQUENCE [LARGE SCALE GENOMIC DNA]</scope>
    <source>
        <strain evidence="1 2">NCTC10801</strain>
    </source>
</reference>